<dbReference type="Proteomes" id="UP000559860">
    <property type="component" value="Unassembled WGS sequence"/>
</dbReference>
<dbReference type="InterPro" id="IPR008979">
    <property type="entry name" value="Galactose-bd-like_sf"/>
</dbReference>
<dbReference type="AlphaFoldDB" id="A0A7W4IVG7"/>
<sequence length="472" mass="53908">MKLVGVTRTLNENDIIESVIRHHLALVDHVIVMDDGSNDNTAEIVYSLIEEGLPISIIERRCVIFDEGNRNTVLYNLAKNKFCADWVLFFDADEFVDVRRVDNDLKRYLEGIPENFDSVSLDMFNYTDSIFDDGNERNVPRRLLWRTKNPLDVFKVIVRGNLEGVVSIHAGNHCGYLDGVPMNSLRSDNVFISHYPRRSGWQDIYKWVIGRLKITAAGRAETEKGTGSHYIHPFNVLVNNTEAILKNNDFFFVKPNPNLFEKDSGFYLGSELKYTGIVDYKDKCIQMVLKYTMELARDFGKIIDEYPDISNRVRGDHFQRREIYGEMPALPEYEGHIETSQSSVDPVWAIRKNTKDDSSLLINGSMRPDNYNHTANQDTPWWSADFGQGIALKEIVVVNRFDQEGVKDRLFPFDIILEDGNGETTVRSIGSGTTASRECVAIKGIDKNVRKMTISLPGCGRYLSISQVRFFL</sequence>
<dbReference type="Pfam" id="PF13704">
    <property type="entry name" value="Glyco_tranf_2_4"/>
    <property type="match status" value="1"/>
</dbReference>
<keyword evidence="2" id="KW-0328">Glycosyltransferase</keyword>
<dbReference type="PANTHER" id="PTHR43630">
    <property type="entry name" value="POLY-BETA-1,6-N-ACETYL-D-GLUCOSAMINE SYNTHASE"/>
    <property type="match status" value="1"/>
</dbReference>
<dbReference type="EMBL" id="JABEQD010000013">
    <property type="protein sequence ID" value="MBB2169747.1"/>
    <property type="molecule type" value="Genomic_DNA"/>
</dbReference>
<gene>
    <name evidence="4" type="ORF">HLH36_15575</name>
</gene>
<accession>A0A7W4IVG7</accession>
<dbReference type="Gene3D" id="2.60.120.260">
    <property type="entry name" value="Galactose-binding domain-like"/>
    <property type="match status" value="1"/>
</dbReference>
<dbReference type="SUPFAM" id="SSF53448">
    <property type="entry name" value="Nucleotide-diphospho-sugar transferases"/>
    <property type="match status" value="1"/>
</dbReference>
<dbReference type="InterPro" id="IPR029044">
    <property type="entry name" value="Nucleotide-diphossugar_trans"/>
</dbReference>
<proteinExistence type="inferred from homology"/>
<dbReference type="Gene3D" id="3.90.550.10">
    <property type="entry name" value="Spore Coat Polysaccharide Biosynthesis Protein SpsA, Chain A"/>
    <property type="match status" value="1"/>
</dbReference>
<protein>
    <submittedName>
        <fullName evidence="4">Glycosyltransferase family 2 protein</fullName>
    </submittedName>
</protein>
<evidence type="ECO:0000256" key="2">
    <source>
        <dbReference type="ARBA" id="ARBA00022676"/>
    </source>
</evidence>
<evidence type="ECO:0000256" key="1">
    <source>
        <dbReference type="ARBA" id="ARBA00006739"/>
    </source>
</evidence>
<keyword evidence="5" id="KW-1185">Reference proteome</keyword>
<comment type="caution">
    <text evidence="4">The sequence shown here is derived from an EMBL/GenBank/DDBJ whole genome shotgun (WGS) entry which is preliminary data.</text>
</comment>
<dbReference type="RefSeq" id="WP_182987253.1">
    <property type="nucleotide sequence ID" value="NZ_JABEQD010000013.1"/>
</dbReference>
<evidence type="ECO:0000256" key="3">
    <source>
        <dbReference type="ARBA" id="ARBA00022679"/>
    </source>
</evidence>
<evidence type="ECO:0000313" key="5">
    <source>
        <dbReference type="Proteomes" id="UP000559860"/>
    </source>
</evidence>
<reference evidence="4 5" key="1">
    <citation type="submission" date="2020-04" db="EMBL/GenBank/DDBJ databases">
        <title>Description of novel Gluconacetobacter.</title>
        <authorList>
            <person name="Sombolestani A."/>
        </authorList>
    </citation>
    <scope>NUCLEOTIDE SEQUENCE [LARGE SCALE GENOMIC DNA]</scope>
    <source>
        <strain evidence="4 5">LMG 27801</strain>
    </source>
</reference>
<dbReference type="SUPFAM" id="SSF49785">
    <property type="entry name" value="Galactose-binding domain-like"/>
    <property type="match status" value="1"/>
</dbReference>
<dbReference type="GO" id="GO:0016757">
    <property type="term" value="F:glycosyltransferase activity"/>
    <property type="evidence" value="ECO:0007669"/>
    <property type="project" value="UniProtKB-KW"/>
</dbReference>
<comment type="similarity">
    <text evidence="1">Belongs to the glycosyltransferase 2 family.</text>
</comment>
<organism evidence="4 5">
    <name type="scientific">Gluconacetobacter aggeris</name>
    <dbReference type="NCBI Taxonomy" id="1286186"/>
    <lineage>
        <taxon>Bacteria</taxon>
        <taxon>Pseudomonadati</taxon>
        <taxon>Pseudomonadota</taxon>
        <taxon>Alphaproteobacteria</taxon>
        <taxon>Acetobacterales</taxon>
        <taxon>Acetobacteraceae</taxon>
        <taxon>Gluconacetobacter</taxon>
    </lineage>
</organism>
<keyword evidence="3 4" id="KW-0808">Transferase</keyword>
<dbReference type="PANTHER" id="PTHR43630:SF1">
    <property type="entry name" value="POLY-BETA-1,6-N-ACETYL-D-GLUCOSAMINE SYNTHASE"/>
    <property type="match status" value="1"/>
</dbReference>
<evidence type="ECO:0000313" key="4">
    <source>
        <dbReference type="EMBL" id="MBB2169747.1"/>
    </source>
</evidence>
<name>A0A7W4IVG7_9PROT</name>